<proteinExistence type="predicted"/>
<organism evidence="1 2">
    <name type="scientific">Streblomastix strix</name>
    <dbReference type="NCBI Taxonomy" id="222440"/>
    <lineage>
        <taxon>Eukaryota</taxon>
        <taxon>Metamonada</taxon>
        <taxon>Preaxostyla</taxon>
        <taxon>Oxymonadida</taxon>
        <taxon>Streblomastigidae</taxon>
        <taxon>Streblomastix</taxon>
    </lineage>
</organism>
<protein>
    <submittedName>
        <fullName evidence="1">Uncharacterized protein</fullName>
    </submittedName>
</protein>
<name>A0A5J4TE21_9EUKA</name>
<dbReference type="EMBL" id="SNRW01034166">
    <property type="protein sequence ID" value="KAA6355715.1"/>
    <property type="molecule type" value="Genomic_DNA"/>
</dbReference>
<evidence type="ECO:0000313" key="1">
    <source>
        <dbReference type="EMBL" id="KAA6355715.1"/>
    </source>
</evidence>
<dbReference type="AlphaFoldDB" id="A0A5J4TE21"/>
<reference evidence="1 2" key="1">
    <citation type="submission" date="2019-03" db="EMBL/GenBank/DDBJ databases">
        <title>Single cell metagenomics reveals metabolic interactions within the superorganism composed of flagellate Streblomastix strix and complex community of Bacteroidetes bacteria on its surface.</title>
        <authorList>
            <person name="Treitli S.C."/>
            <person name="Kolisko M."/>
            <person name="Husnik F."/>
            <person name="Keeling P."/>
            <person name="Hampl V."/>
        </authorList>
    </citation>
    <scope>NUCLEOTIDE SEQUENCE [LARGE SCALE GENOMIC DNA]</scope>
    <source>
        <strain evidence="1">ST1C</strain>
    </source>
</reference>
<comment type="caution">
    <text evidence="1">The sequence shown here is derived from an EMBL/GenBank/DDBJ whole genome shotgun (WGS) entry which is preliminary data.</text>
</comment>
<evidence type="ECO:0000313" key="2">
    <source>
        <dbReference type="Proteomes" id="UP000324800"/>
    </source>
</evidence>
<feature type="non-terminal residue" evidence="1">
    <location>
        <position position="81"/>
    </location>
</feature>
<gene>
    <name evidence="1" type="ORF">EZS28_048758</name>
</gene>
<sequence length="81" mass="9054">MCGNQQMKDGDIIAIEVNQAPPRTVHLFINNEQQPVYMSGIPEFVQFFFDLCEQGTSVTVLSLKKLAVPTVKNISEAKEVK</sequence>
<accession>A0A5J4TE21</accession>
<dbReference type="Proteomes" id="UP000324800">
    <property type="component" value="Unassembled WGS sequence"/>
</dbReference>